<dbReference type="InterPro" id="IPR042047">
    <property type="entry name" value="SleB_dom1"/>
</dbReference>
<accession>A0ABN1FPV0</accession>
<comment type="caution">
    <text evidence="2">The sequence shown here is derived from an EMBL/GenBank/DDBJ whole genome shotgun (WGS) entry which is preliminary data.</text>
</comment>
<gene>
    <name evidence="2" type="ORF">GCM10009416_37060</name>
</gene>
<evidence type="ECO:0000259" key="1">
    <source>
        <dbReference type="Pfam" id="PF07486"/>
    </source>
</evidence>
<name>A0ABN1FPV0_9PROT</name>
<sequence>MVRLGEPSLTTAAPPLSDEDRDVLIRTVYGEARGEPEEGQIAVVHVIRNRALRRGTCAAAECRRPWQFSCWNADDLNCSTLRDLPPDRQGYRKIAAVVEKAWGMPDTTGGATHYYAPIGMHGRVPSWAVGATETARIGRHIFFKEVA</sequence>
<reference evidence="2 3" key="1">
    <citation type="journal article" date="2019" name="Int. J. Syst. Evol. Microbiol.">
        <title>The Global Catalogue of Microorganisms (GCM) 10K type strain sequencing project: providing services to taxonomists for standard genome sequencing and annotation.</title>
        <authorList>
            <consortium name="The Broad Institute Genomics Platform"/>
            <consortium name="The Broad Institute Genome Sequencing Center for Infectious Disease"/>
            <person name="Wu L."/>
            <person name="Ma J."/>
        </authorList>
    </citation>
    <scope>NUCLEOTIDE SEQUENCE [LARGE SCALE GENOMIC DNA]</scope>
    <source>
        <strain evidence="2 3">JCM 9933</strain>
    </source>
</reference>
<organism evidence="2 3">
    <name type="scientific">Craurococcus roseus</name>
    <dbReference type="NCBI Taxonomy" id="77585"/>
    <lineage>
        <taxon>Bacteria</taxon>
        <taxon>Pseudomonadati</taxon>
        <taxon>Pseudomonadota</taxon>
        <taxon>Alphaproteobacteria</taxon>
        <taxon>Acetobacterales</taxon>
        <taxon>Acetobacteraceae</taxon>
        <taxon>Craurococcus</taxon>
    </lineage>
</organism>
<proteinExistence type="predicted"/>
<feature type="domain" description="Cell wall hydrolase SleB" evidence="1">
    <location>
        <begin position="34"/>
        <end position="143"/>
    </location>
</feature>
<evidence type="ECO:0000313" key="2">
    <source>
        <dbReference type="EMBL" id="GAA0595308.1"/>
    </source>
</evidence>
<protein>
    <recommendedName>
        <fullName evidence="1">Cell wall hydrolase SleB domain-containing protein</fullName>
    </recommendedName>
</protein>
<dbReference type="Gene3D" id="1.10.10.2520">
    <property type="entry name" value="Cell wall hydrolase SleB, domain 1"/>
    <property type="match status" value="1"/>
</dbReference>
<dbReference type="Gene3D" id="6.20.240.60">
    <property type="match status" value="1"/>
</dbReference>
<keyword evidence="3" id="KW-1185">Reference proteome</keyword>
<dbReference type="InterPro" id="IPR011105">
    <property type="entry name" value="Cell_wall_hydrolase_SleB"/>
</dbReference>
<evidence type="ECO:0000313" key="3">
    <source>
        <dbReference type="Proteomes" id="UP001501588"/>
    </source>
</evidence>
<dbReference type="RefSeq" id="WP_343896875.1">
    <property type="nucleotide sequence ID" value="NZ_BAAAFZ010000060.1"/>
</dbReference>
<dbReference type="EMBL" id="BAAAFZ010000060">
    <property type="protein sequence ID" value="GAA0595308.1"/>
    <property type="molecule type" value="Genomic_DNA"/>
</dbReference>
<dbReference type="Proteomes" id="UP001501588">
    <property type="component" value="Unassembled WGS sequence"/>
</dbReference>
<dbReference type="Pfam" id="PF07486">
    <property type="entry name" value="Hydrolase_2"/>
    <property type="match status" value="1"/>
</dbReference>